<reference evidence="2 3" key="1">
    <citation type="submission" date="2019-02" db="EMBL/GenBank/DDBJ databases">
        <title>Kribbella capetownensis sp. nov. and Kribbella speibonae sp. nov., isolated from soil.</title>
        <authorList>
            <person name="Curtis S.M."/>
            <person name="Norton I."/>
            <person name="Everest G.J."/>
            <person name="Meyers P.R."/>
        </authorList>
    </citation>
    <scope>NUCLEOTIDE SEQUENCE [LARGE SCALE GENOMIC DNA]</scope>
    <source>
        <strain evidence="2 3">YM55</strain>
    </source>
</reference>
<evidence type="ECO:0000259" key="1">
    <source>
        <dbReference type="Pfam" id="PF13228"/>
    </source>
</evidence>
<dbReference type="EMBL" id="SJKC01000008">
    <property type="protein sequence ID" value="TCC30228.1"/>
    <property type="molecule type" value="Genomic_DNA"/>
</dbReference>
<comment type="caution">
    <text evidence="2">The sequence shown here is derived from an EMBL/GenBank/DDBJ whole genome shotgun (WGS) entry which is preliminary data.</text>
</comment>
<evidence type="ECO:0000313" key="3">
    <source>
        <dbReference type="Proteomes" id="UP000294225"/>
    </source>
</evidence>
<protein>
    <submittedName>
        <fullName evidence="2">DUF4037 domain-containing protein</fullName>
    </submittedName>
</protein>
<organism evidence="2 3">
    <name type="scientific">Kribbella speibonae</name>
    <dbReference type="NCBI Taxonomy" id="1572660"/>
    <lineage>
        <taxon>Bacteria</taxon>
        <taxon>Bacillati</taxon>
        <taxon>Actinomycetota</taxon>
        <taxon>Actinomycetes</taxon>
        <taxon>Propionibacteriales</taxon>
        <taxon>Kribbellaceae</taxon>
        <taxon>Kribbella</taxon>
    </lineage>
</organism>
<dbReference type="AlphaFoldDB" id="A0A4R0IH00"/>
<dbReference type="InterPro" id="IPR025117">
    <property type="entry name" value="DUF4037"/>
</dbReference>
<feature type="domain" description="DUF4037" evidence="1">
    <location>
        <begin position="136"/>
        <end position="233"/>
    </location>
</feature>
<gene>
    <name evidence="2" type="ORF">E0H92_40395</name>
</gene>
<evidence type="ECO:0000313" key="2">
    <source>
        <dbReference type="EMBL" id="TCC30228.1"/>
    </source>
</evidence>
<proteinExistence type="predicted"/>
<name>A0A4R0IH00_9ACTN</name>
<dbReference type="Pfam" id="PF13228">
    <property type="entry name" value="DUF4037"/>
    <property type="match status" value="1"/>
</dbReference>
<dbReference type="Proteomes" id="UP000294225">
    <property type="component" value="Unassembled WGS sequence"/>
</dbReference>
<sequence length="352" mass="38514">MRAGVCGRCCVVNAEFRPAAEVAGGFHAEVIAPLVGEIDYAAGLLGWGSDVLGYDTERSMDHGWGPRVVVLVDAGEVERVRKAVDDGLPDEYAGYPVRFGWDSYEPRHHVTVTTVGDWLRGQLGFDASQGIGIDDWLVTPQQQLLGVVAGRVYADDGRLAPVRNALAWYPDQIWRWTLACQWSRIAQEEAFVQRTHEVGDELGSQVVAARLVRDLMRLALLQARTYAPYSKWLGTAFARLGHSDGLDVALAGAVAAESYADREQALVTAYELVARRHNALGITDELDPAPRPYFDRPAQVLGAERFADACLATVSDPQLKSYGLIGSIDQSVDNTDVLSNPAAFRKLVSVYR</sequence>
<accession>A0A4R0IH00</accession>